<accession>A0A640WJE6</accession>
<sequence>MAKYRAARNLFVDNVFVDEGAEFKSNGKPGKHWIPLDAVPNTPAPSESSDGAIYADGPVEEIDGKHYAAVEGLMFEVDPRNVRDDLSLTNAGVSKYEAAKAE</sequence>
<dbReference type="EMBL" id="VTPX01000001">
    <property type="protein sequence ID" value="KAA0020724.1"/>
    <property type="molecule type" value="Genomic_DNA"/>
</dbReference>
<keyword evidence="2" id="KW-1185">Reference proteome</keyword>
<organism evidence="1 2">
    <name type="scientific">Salinicola corii</name>
    <dbReference type="NCBI Taxonomy" id="2606937"/>
    <lineage>
        <taxon>Bacteria</taxon>
        <taxon>Pseudomonadati</taxon>
        <taxon>Pseudomonadota</taxon>
        <taxon>Gammaproteobacteria</taxon>
        <taxon>Oceanospirillales</taxon>
        <taxon>Halomonadaceae</taxon>
        <taxon>Salinicola</taxon>
    </lineage>
</organism>
<evidence type="ECO:0000313" key="2">
    <source>
        <dbReference type="Proteomes" id="UP000466024"/>
    </source>
</evidence>
<gene>
    <name evidence="1" type="ORF">F0A16_02745</name>
</gene>
<name>A0A640WJE6_9GAMM</name>
<reference evidence="1 2" key="1">
    <citation type="submission" date="2019-08" db="EMBL/GenBank/DDBJ databases">
        <title>Bioinformatics analysis of the strain L3 and L5.</title>
        <authorList>
            <person name="Li X."/>
        </authorList>
    </citation>
    <scope>NUCLEOTIDE SEQUENCE [LARGE SCALE GENOMIC DNA]</scope>
    <source>
        <strain evidence="1 2">L3</strain>
    </source>
</reference>
<evidence type="ECO:0000313" key="1">
    <source>
        <dbReference type="EMBL" id="KAA0020724.1"/>
    </source>
</evidence>
<comment type="caution">
    <text evidence="1">The sequence shown here is derived from an EMBL/GenBank/DDBJ whole genome shotgun (WGS) entry which is preliminary data.</text>
</comment>
<proteinExistence type="predicted"/>
<dbReference type="RefSeq" id="WP_149433843.1">
    <property type="nucleotide sequence ID" value="NZ_VTPX01000001.1"/>
</dbReference>
<protein>
    <submittedName>
        <fullName evidence="1">Uncharacterized protein</fullName>
    </submittedName>
</protein>
<dbReference type="Proteomes" id="UP000466024">
    <property type="component" value="Unassembled WGS sequence"/>
</dbReference>
<dbReference type="AlphaFoldDB" id="A0A640WJE6"/>